<name>A0A8D8STM8_9HEMI</name>
<sequence length="126" mass="13790">MTPSCYLDGDRDLIVGLIETGERTPCASCFKLGRGHQLVFPIGSVFAQIEAHHVFAQHSTVRYLHHIHPSPNHRFSQGNSHLLIGDVKRHSGHLGMNWSRPIDTSHSDALFGNLDVFGVQNNGGGG</sequence>
<proteinExistence type="predicted"/>
<reference evidence="1" key="1">
    <citation type="submission" date="2021-05" db="EMBL/GenBank/DDBJ databases">
        <authorList>
            <person name="Alioto T."/>
            <person name="Alioto T."/>
            <person name="Gomez Garrido J."/>
        </authorList>
    </citation>
    <scope>NUCLEOTIDE SEQUENCE</scope>
</reference>
<dbReference type="AlphaFoldDB" id="A0A8D8STM8"/>
<organism evidence="1">
    <name type="scientific">Cacopsylla melanoneura</name>
    <dbReference type="NCBI Taxonomy" id="428564"/>
    <lineage>
        <taxon>Eukaryota</taxon>
        <taxon>Metazoa</taxon>
        <taxon>Ecdysozoa</taxon>
        <taxon>Arthropoda</taxon>
        <taxon>Hexapoda</taxon>
        <taxon>Insecta</taxon>
        <taxon>Pterygota</taxon>
        <taxon>Neoptera</taxon>
        <taxon>Paraneoptera</taxon>
        <taxon>Hemiptera</taxon>
        <taxon>Sternorrhyncha</taxon>
        <taxon>Psylloidea</taxon>
        <taxon>Psyllidae</taxon>
        <taxon>Psyllinae</taxon>
        <taxon>Cacopsylla</taxon>
    </lineage>
</organism>
<evidence type="ECO:0000313" key="1">
    <source>
        <dbReference type="EMBL" id="CAG6675729.1"/>
    </source>
</evidence>
<dbReference type="EMBL" id="HBUF01237630">
    <property type="protein sequence ID" value="CAG6675729.1"/>
    <property type="molecule type" value="Transcribed_RNA"/>
</dbReference>
<protein>
    <submittedName>
        <fullName evidence="1">Uncharacterized protein</fullName>
    </submittedName>
</protein>
<accession>A0A8D8STM8</accession>